<feature type="transmembrane region" description="Helical" evidence="25">
    <location>
        <begin position="172"/>
        <end position="191"/>
    </location>
</feature>
<evidence type="ECO:0000256" key="5">
    <source>
        <dbReference type="ARBA" id="ARBA00010185"/>
    </source>
</evidence>
<evidence type="ECO:0000256" key="4">
    <source>
        <dbReference type="ARBA" id="ARBA00005189"/>
    </source>
</evidence>
<comment type="pathway">
    <text evidence="4">Lipid metabolism.</text>
</comment>
<feature type="transmembrane region" description="Helical" evidence="25">
    <location>
        <begin position="38"/>
        <end position="55"/>
    </location>
</feature>
<evidence type="ECO:0000256" key="7">
    <source>
        <dbReference type="ARBA" id="ARBA00019373"/>
    </source>
</evidence>
<feature type="transmembrane region" description="Helical" evidence="25">
    <location>
        <begin position="287"/>
        <end position="306"/>
    </location>
</feature>
<evidence type="ECO:0000313" key="27">
    <source>
        <dbReference type="Proteomes" id="UP000594468"/>
    </source>
</evidence>
<evidence type="ECO:0000256" key="18">
    <source>
        <dbReference type="ARBA" id="ARBA00029893"/>
    </source>
</evidence>
<dbReference type="KEGG" id="pmet:G4Y79_08770"/>
<evidence type="ECO:0000256" key="3">
    <source>
        <dbReference type="ARBA" id="ARBA00005119"/>
    </source>
</evidence>
<keyword evidence="27" id="KW-1185">Reference proteome</keyword>
<keyword evidence="17" id="KW-1208">Phospholipid metabolism</keyword>
<keyword evidence="13 25" id="KW-1133">Transmembrane helix</keyword>
<keyword evidence="11 25" id="KW-0812">Transmembrane</keyword>
<reference evidence="26 27" key="1">
    <citation type="submission" date="2020-02" db="EMBL/GenBank/DDBJ databases">
        <authorList>
            <person name="Zheng R.K."/>
            <person name="Sun C.M."/>
        </authorList>
    </citation>
    <scope>NUCLEOTIDE SEQUENCE [LARGE SCALE GENOMIC DNA]</scope>
    <source>
        <strain evidence="27">rifampicinis</strain>
    </source>
</reference>
<dbReference type="Proteomes" id="UP000594468">
    <property type="component" value="Chromosome"/>
</dbReference>
<dbReference type="GO" id="GO:0005886">
    <property type="term" value="C:plasma membrane"/>
    <property type="evidence" value="ECO:0007669"/>
    <property type="project" value="UniProtKB-SubCell"/>
</dbReference>
<keyword evidence="16" id="KW-0594">Phospholipid biosynthesis</keyword>
<feature type="transmembrane region" description="Helical" evidence="25">
    <location>
        <begin position="238"/>
        <end position="258"/>
    </location>
</feature>
<evidence type="ECO:0000256" key="9">
    <source>
        <dbReference type="ARBA" id="ARBA00022516"/>
    </source>
</evidence>
<dbReference type="EMBL" id="CP062983">
    <property type="protein sequence ID" value="QPC84451.1"/>
    <property type="molecule type" value="Genomic_DNA"/>
</dbReference>
<sequence>MTTATDSKRSTDTAAHTDEQPPAQHLAKNRPHRSLSNLTLRTVTIFAVLPGILFVTFAGGWWLTIAALFLMGIGTIEFYHMEQQRGLPGNTLLGLATSIAVMLAFHFQERTIWISAVVLITIISFLLEMNRSHNLQRSVLRTATTLFGILYIAFPGGFFLAIRNSQPDGLQWLYALLFATWGTDVFAYVGGRAFGKTPLAPHLSPNKTVEGALSGVIAGIFFASLVLIQAMLLTPASFILLLIAPFVAIAGDLFESAIKRFFGVKDSGVPGLNPFPGHGGVLDRIDAMLLVTILFYGYLLLQGAVWI</sequence>
<keyword evidence="12 26" id="KW-0548">Nucleotidyltransferase</keyword>
<evidence type="ECO:0000256" key="10">
    <source>
        <dbReference type="ARBA" id="ARBA00022679"/>
    </source>
</evidence>
<keyword evidence="14" id="KW-0443">Lipid metabolism</keyword>
<evidence type="ECO:0000256" key="2">
    <source>
        <dbReference type="ARBA" id="ARBA00004651"/>
    </source>
</evidence>
<name>A0A7S8IG85_9CHLR</name>
<feature type="transmembrane region" description="Helical" evidence="25">
    <location>
        <begin position="111"/>
        <end position="127"/>
    </location>
</feature>
<evidence type="ECO:0000256" key="22">
    <source>
        <dbReference type="ARBA" id="ARBA00032743"/>
    </source>
</evidence>
<protein>
    <recommendedName>
        <fullName evidence="7">Phosphatidate cytidylyltransferase</fullName>
        <ecNumber evidence="6">2.7.7.41</ecNumber>
    </recommendedName>
    <alternativeName>
        <fullName evidence="20">CDP-DAG synthase</fullName>
    </alternativeName>
    <alternativeName>
        <fullName evidence="22">CDP-DG synthase</fullName>
    </alternativeName>
    <alternativeName>
        <fullName evidence="18">CDP-diacylglycerol synthase</fullName>
    </alternativeName>
    <alternativeName>
        <fullName evidence="21">CDP-diglyceride pyrophosphorylase</fullName>
    </alternativeName>
    <alternativeName>
        <fullName evidence="23">CDP-diglyceride synthase</fullName>
    </alternativeName>
    <alternativeName>
        <fullName evidence="19">CTP:phosphatidate cytidylyltransferase</fullName>
    </alternativeName>
</protein>
<dbReference type="Pfam" id="PF01148">
    <property type="entry name" value="CTP_transf_1"/>
    <property type="match status" value="1"/>
</dbReference>
<evidence type="ECO:0000256" key="24">
    <source>
        <dbReference type="SAM" id="MobiDB-lite"/>
    </source>
</evidence>
<evidence type="ECO:0000256" key="16">
    <source>
        <dbReference type="ARBA" id="ARBA00023209"/>
    </source>
</evidence>
<evidence type="ECO:0000256" key="21">
    <source>
        <dbReference type="ARBA" id="ARBA00032396"/>
    </source>
</evidence>
<keyword evidence="10 26" id="KW-0808">Transferase</keyword>
<evidence type="ECO:0000256" key="25">
    <source>
        <dbReference type="SAM" id="Phobius"/>
    </source>
</evidence>
<dbReference type="GO" id="GO:0004605">
    <property type="term" value="F:phosphatidate cytidylyltransferase activity"/>
    <property type="evidence" value="ECO:0007669"/>
    <property type="project" value="UniProtKB-EC"/>
</dbReference>
<feature type="transmembrane region" description="Helical" evidence="25">
    <location>
        <begin position="87"/>
        <end position="105"/>
    </location>
</feature>
<feature type="transmembrane region" description="Helical" evidence="25">
    <location>
        <begin position="212"/>
        <end position="232"/>
    </location>
</feature>
<dbReference type="AlphaFoldDB" id="A0A7S8IG85"/>
<evidence type="ECO:0000256" key="14">
    <source>
        <dbReference type="ARBA" id="ARBA00023098"/>
    </source>
</evidence>
<dbReference type="GO" id="GO:0016024">
    <property type="term" value="P:CDP-diacylglycerol biosynthetic process"/>
    <property type="evidence" value="ECO:0007669"/>
    <property type="project" value="TreeGrafter"/>
</dbReference>
<evidence type="ECO:0000256" key="1">
    <source>
        <dbReference type="ARBA" id="ARBA00001698"/>
    </source>
</evidence>
<evidence type="ECO:0000256" key="20">
    <source>
        <dbReference type="ARBA" id="ARBA00032253"/>
    </source>
</evidence>
<dbReference type="EC" id="2.7.7.41" evidence="6"/>
<evidence type="ECO:0000256" key="12">
    <source>
        <dbReference type="ARBA" id="ARBA00022695"/>
    </source>
</evidence>
<feature type="compositionally biased region" description="Basic and acidic residues" evidence="24">
    <location>
        <begin position="1"/>
        <end position="19"/>
    </location>
</feature>
<comment type="subcellular location">
    <subcellularLocation>
        <location evidence="2">Cell membrane</location>
        <topology evidence="2">Multi-pass membrane protein</topology>
    </subcellularLocation>
</comment>
<organism evidence="26 27">
    <name type="scientific">Phototrophicus methaneseepsis</name>
    <dbReference type="NCBI Taxonomy" id="2710758"/>
    <lineage>
        <taxon>Bacteria</taxon>
        <taxon>Bacillati</taxon>
        <taxon>Chloroflexota</taxon>
        <taxon>Candidatus Thermofontia</taxon>
        <taxon>Phototrophicales</taxon>
        <taxon>Phototrophicaceae</taxon>
        <taxon>Phototrophicus</taxon>
    </lineage>
</organism>
<gene>
    <name evidence="26" type="ORF">G4Y79_08770</name>
</gene>
<keyword evidence="9" id="KW-0444">Lipid biosynthesis</keyword>
<accession>A0A7S8IG85</accession>
<feature type="region of interest" description="Disordered" evidence="24">
    <location>
        <begin position="1"/>
        <end position="30"/>
    </location>
</feature>
<comment type="similarity">
    <text evidence="5">Belongs to the CDS family.</text>
</comment>
<evidence type="ECO:0000256" key="11">
    <source>
        <dbReference type="ARBA" id="ARBA00022692"/>
    </source>
</evidence>
<evidence type="ECO:0000256" key="13">
    <source>
        <dbReference type="ARBA" id="ARBA00022989"/>
    </source>
</evidence>
<proteinExistence type="inferred from homology"/>
<keyword evidence="15 25" id="KW-0472">Membrane</keyword>
<evidence type="ECO:0000256" key="8">
    <source>
        <dbReference type="ARBA" id="ARBA00022475"/>
    </source>
</evidence>
<evidence type="ECO:0000256" key="19">
    <source>
        <dbReference type="ARBA" id="ARBA00031825"/>
    </source>
</evidence>
<evidence type="ECO:0000256" key="17">
    <source>
        <dbReference type="ARBA" id="ARBA00023264"/>
    </source>
</evidence>
<comment type="catalytic activity">
    <reaction evidence="1">
        <text>a 1,2-diacyl-sn-glycero-3-phosphate + CTP + H(+) = a CDP-1,2-diacyl-sn-glycerol + diphosphate</text>
        <dbReference type="Rhea" id="RHEA:16229"/>
        <dbReference type="ChEBI" id="CHEBI:15378"/>
        <dbReference type="ChEBI" id="CHEBI:33019"/>
        <dbReference type="ChEBI" id="CHEBI:37563"/>
        <dbReference type="ChEBI" id="CHEBI:58332"/>
        <dbReference type="ChEBI" id="CHEBI:58608"/>
        <dbReference type="EC" id="2.7.7.41"/>
    </reaction>
</comment>
<dbReference type="PANTHER" id="PTHR46382">
    <property type="entry name" value="PHOSPHATIDATE CYTIDYLYLTRANSFERASE"/>
    <property type="match status" value="1"/>
</dbReference>
<dbReference type="PANTHER" id="PTHR46382:SF1">
    <property type="entry name" value="PHOSPHATIDATE CYTIDYLYLTRANSFERASE"/>
    <property type="match status" value="1"/>
</dbReference>
<evidence type="ECO:0000256" key="6">
    <source>
        <dbReference type="ARBA" id="ARBA00012487"/>
    </source>
</evidence>
<feature type="transmembrane region" description="Helical" evidence="25">
    <location>
        <begin position="139"/>
        <end position="160"/>
    </location>
</feature>
<evidence type="ECO:0000256" key="23">
    <source>
        <dbReference type="ARBA" id="ARBA00033406"/>
    </source>
</evidence>
<keyword evidence="8" id="KW-1003">Cell membrane</keyword>
<comment type="pathway">
    <text evidence="3">Phospholipid metabolism; CDP-diacylglycerol biosynthesis; CDP-diacylglycerol from sn-glycerol 3-phosphate: step 3/3.</text>
</comment>
<dbReference type="RefSeq" id="WP_195172514.1">
    <property type="nucleotide sequence ID" value="NZ_CP062983.1"/>
</dbReference>
<evidence type="ECO:0000313" key="26">
    <source>
        <dbReference type="EMBL" id="QPC84451.1"/>
    </source>
</evidence>
<evidence type="ECO:0000256" key="15">
    <source>
        <dbReference type="ARBA" id="ARBA00023136"/>
    </source>
</evidence>